<accession>A0ABD0KDE3</accession>
<proteinExistence type="predicted"/>
<reference evidence="1 2" key="1">
    <citation type="journal article" date="2023" name="Sci. Data">
        <title>Genome assembly of the Korean intertidal mud-creeper Batillaria attramentaria.</title>
        <authorList>
            <person name="Patra A.K."/>
            <person name="Ho P.T."/>
            <person name="Jun S."/>
            <person name="Lee S.J."/>
            <person name="Kim Y."/>
            <person name="Won Y.J."/>
        </authorList>
    </citation>
    <scope>NUCLEOTIDE SEQUENCE [LARGE SCALE GENOMIC DNA]</scope>
    <source>
        <strain evidence="1">Wonlab-2016</strain>
    </source>
</reference>
<keyword evidence="2" id="KW-1185">Reference proteome</keyword>
<organism evidence="1 2">
    <name type="scientific">Batillaria attramentaria</name>
    <dbReference type="NCBI Taxonomy" id="370345"/>
    <lineage>
        <taxon>Eukaryota</taxon>
        <taxon>Metazoa</taxon>
        <taxon>Spiralia</taxon>
        <taxon>Lophotrochozoa</taxon>
        <taxon>Mollusca</taxon>
        <taxon>Gastropoda</taxon>
        <taxon>Caenogastropoda</taxon>
        <taxon>Sorbeoconcha</taxon>
        <taxon>Cerithioidea</taxon>
        <taxon>Batillariidae</taxon>
        <taxon>Batillaria</taxon>
    </lineage>
</organism>
<sequence length="93" mass="10701">MVPDRYLWDGRSIPRVVCTPLACTHCLGINRSMWLVSSVGLFQRNRLETKTLYPKLEIHTTEHWSTLTLLVCLGSWHSFGRFVSIIYTTAFGD</sequence>
<evidence type="ECO:0000313" key="2">
    <source>
        <dbReference type="Proteomes" id="UP001519460"/>
    </source>
</evidence>
<gene>
    <name evidence="1" type="ORF">BaRGS_00023706</name>
</gene>
<protein>
    <submittedName>
        <fullName evidence="1">Uncharacterized protein</fullName>
    </submittedName>
</protein>
<comment type="caution">
    <text evidence="1">The sequence shown here is derived from an EMBL/GenBank/DDBJ whole genome shotgun (WGS) entry which is preliminary data.</text>
</comment>
<dbReference type="Proteomes" id="UP001519460">
    <property type="component" value="Unassembled WGS sequence"/>
</dbReference>
<dbReference type="EMBL" id="JACVVK020000200">
    <property type="protein sequence ID" value="KAK7485067.1"/>
    <property type="molecule type" value="Genomic_DNA"/>
</dbReference>
<name>A0ABD0KDE3_9CAEN</name>
<evidence type="ECO:0000313" key="1">
    <source>
        <dbReference type="EMBL" id="KAK7485067.1"/>
    </source>
</evidence>
<dbReference type="AlphaFoldDB" id="A0ABD0KDE3"/>